<accession>A0A8J5MTF2</accession>
<evidence type="ECO:0000313" key="3">
    <source>
        <dbReference type="Proteomes" id="UP000747542"/>
    </source>
</evidence>
<evidence type="ECO:0000256" key="1">
    <source>
        <dbReference type="SAM" id="MobiDB-lite"/>
    </source>
</evidence>
<protein>
    <submittedName>
        <fullName evidence="2">Uncharacterized protein</fullName>
    </submittedName>
</protein>
<gene>
    <name evidence="2" type="ORF">Hamer_G018312</name>
</gene>
<name>A0A8J5MTF2_HOMAM</name>
<comment type="caution">
    <text evidence="2">The sequence shown here is derived from an EMBL/GenBank/DDBJ whole genome shotgun (WGS) entry which is preliminary data.</text>
</comment>
<dbReference type="Proteomes" id="UP000747542">
    <property type="component" value="Unassembled WGS sequence"/>
</dbReference>
<sequence>MVSSVGGEEVVGTGGGGGEEVMVRTGGGGKEVEGTGTGAVAVSGGTQKFCECGEADIGGGRIGSEGDV</sequence>
<reference evidence="2" key="1">
    <citation type="journal article" date="2021" name="Sci. Adv.">
        <title>The American lobster genome reveals insights on longevity, neural, and immune adaptations.</title>
        <authorList>
            <person name="Polinski J.M."/>
            <person name="Zimin A.V."/>
            <person name="Clark K.F."/>
            <person name="Kohn A.B."/>
            <person name="Sadowski N."/>
            <person name="Timp W."/>
            <person name="Ptitsyn A."/>
            <person name="Khanna P."/>
            <person name="Romanova D.Y."/>
            <person name="Williams P."/>
            <person name="Greenwood S.J."/>
            <person name="Moroz L.L."/>
            <person name="Walt D.R."/>
            <person name="Bodnar A.G."/>
        </authorList>
    </citation>
    <scope>NUCLEOTIDE SEQUENCE</scope>
    <source>
        <strain evidence="2">GMGI-L3</strain>
    </source>
</reference>
<dbReference type="AlphaFoldDB" id="A0A8J5MTF2"/>
<feature type="region of interest" description="Disordered" evidence="1">
    <location>
        <begin position="1"/>
        <end position="40"/>
    </location>
</feature>
<dbReference type="EMBL" id="JAHLQT010027102">
    <property type="protein sequence ID" value="KAG7162786.1"/>
    <property type="molecule type" value="Genomic_DNA"/>
</dbReference>
<organism evidence="2 3">
    <name type="scientific">Homarus americanus</name>
    <name type="common">American lobster</name>
    <dbReference type="NCBI Taxonomy" id="6706"/>
    <lineage>
        <taxon>Eukaryota</taxon>
        <taxon>Metazoa</taxon>
        <taxon>Ecdysozoa</taxon>
        <taxon>Arthropoda</taxon>
        <taxon>Crustacea</taxon>
        <taxon>Multicrustacea</taxon>
        <taxon>Malacostraca</taxon>
        <taxon>Eumalacostraca</taxon>
        <taxon>Eucarida</taxon>
        <taxon>Decapoda</taxon>
        <taxon>Pleocyemata</taxon>
        <taxon>Astacidea</taxon>
        <taxon>Nephropoidea</taxon>
        <taxon>Nephropidae</taxon>
        <taxon>Homarus</taxon>
    </lineage>
</organism>
<feature type="compositionally biased region" description="Gly residues" evidence="1">
    <location>
        <begin position="12"/>
        <end position="29"/>
    </location>
</feature>
<proteinExistence type="predicted"/>
<evidence type="ECO:0000313" key="2">
    <source>
        <dbReference type="EMBL" id="KAG7162786.1"/>
    </source>
</evidence>
<feature type="compositionally biased region" description="Low complexity" evidence="1">
    <location>
        <begin position="1"/>
        <end position="11"/>
    </location>
</feature>
<keyword evidence="3" id="KW-1185">Reference proteome</keyword>